<organism evidence="2">
    <name type="scientific">Klosneuvirus KNV1</name>
    <dbReference type="NCBI Taxonomy" id="1977640"/>
    <lineage>
        <taxon>Viruses</taxon>
        <taxon>Varidnaviria</taxon>
        <taxon>Bamfordvirae</taxon>
        <taxon>Nucleocytoviricota</taxon>
        <taxon>Megaviricetes</taxon>
        <taxon>Imitervirales</taxon>
        <taxon>Mimiviridae</taxon>
        <taxon>Klosneuvirinae</taxon>
        <taxon>Klosneuvirus</taxon>
    </lineage>
</organism>
<reference evidence="2" key="1">
    <citation type="journal article" date="2017" name="Science">
        <title>Giant viruses with an expanded complement of translation system components.</title>
        <authorList>
            <person name="Schulz F."/>
            <person name="Yutin N."/>
            <person name="Ivanova N.N."/>
            <person name="Ortega D.R."/>
            <person name="Lee T.K."/>
            <person name="Vierheilig J."/>
            <person name="Daims H."/>
            <person name="Horn M."/>
            <person name="Wagner M."/>
            <person name="Jensen G.J."/>
            <person name="Kyrpides N.C."/>
            <person name="Koonin E.V."/>
            <person name="Woyke T."/>
        </authorList>
    </citation>
    <scope>NUCLEOTIDE SEQUENCE</scope>
    <source>
        <strain evidence="2">KNV1</strain>
    </source>
</reference>
<feature type="coiled-coil region" evidence="1">
    <location>
        <begin position="111"/>
        <end position="141"/>
    </location>
</feature>
<evidence type="ECO:0000256" key="1">
    <source>
        <dbReference type="SAM" id="Coils"/>
    </source>
</evidence>
<sequence length="151" mass="18170">MDNEITYKFDNKNELYKSLGTNQIHNAARVCLINFYETHPETEFIRAEIKILCDEEWFVIIKTLFRCFLEGERDKIIVEALWNKGDYTEPIFTPSCYPEKEKWYRIPYSVLEKMDEKEKKLRAVENELKRLNEEKELVHNEPLENGECKIL</sequence>
<evidence type="ECO:0000313" key="2">
    <source>
        <dbReference type="EMBL" id="ARF11895.1"/>
    </source>
</evidence>
<name>A0A1V0SJK0_9VIRU</name>
<protein>
    <submittedName>
        <fullName evidence="2">Uncharacterized protein</fullName>
    </submittedName>
</protein>
<proteinExistence type="predicted"/>
<keyword evidence="1" id="KW-0175">Coiled coil</keyword>
<accession>A0A1V0SJK0</accession>
<gene>
    <name evidence="2" type="ORF">Klosneuvirus_3_30</name>
</gene>
<dbReference type="EMBL" id="KY684110">
    <property type="protein sequence ID" value="ARF11895.1"/>
    <property type="molecule type" value="Genomic_DNA"/>
</dbReference>